<evidence type="ECO:0000256" key="8">
    <source>
        <dbReference type="ARBA" id="ARBA00022840"/>
    </source>
</evidence>
<proteinExistence type="inferred from homology"/>
<evidence type="ECO:0000256" key="4">
    <source>
        <dbReference type="ARBA" id="ARBA00016218"/>
    </source>
</evidence>
<reference evidence="15" key="1">
    <citation type="journal article" date="2019" name="Int. J. Syst. Evol. Microbiol.">
        <title>The Global Catalogue of Microorganisms (GCM) 10K type strain sequencing project: providing services to taxonomists for standard genome sequencing and annotation.</title>
        <authorList>
            <consortium name="The Broad Institute Genomics Platform"/>
            <consortium name="The Broad Institute Genome Sequencing Center for Infectious Disease"/>
            <person name="Wu L."/>
            <person name="Ma J."/>
        </authorList>
    </citation>
    <scope>NUCLEOTIDE SEQUENCE [LARGE SCALE GENOMIC DNA]</scope>
    <source>
        <strain evidence="15">JCM 17304</strain>
    </source>
</reference>
<dbReference type="PANTHER" id="PTHR43071">
    <property type="entry name" value="2-AMINO-4-HYDROXY-6-HYDROXYMETHYLDIHYDROPTERIDINE PYROPHOSPHOKINASE"/>
    <property type="match status" value="1"/>
</dbReference>
<dbReference type="InterPro" id="IPR000550">
    <property type="entry name" value="Hppk"/>
</dbReference>
<keyword evidence="9" id="KW-0289">Folate biosynthesis</keyword>
<comment type="caution">
    <text evidence="14">The sequence shown here is derived from an EMBL/GenBank/DDBJ whole genome shotgun (WGS) entry which is preliminary data.</text>
</comment>
<dbReference type="CDD" id="cd00483">
    <property type="entry name" value="HPPK"/>
    <property type="match status" value="1"/>
</dbReference>
<evidence type="ECO:0000256" key="11">
    <source>
        <dbReference type="ARBA" id="ARBA00029766"/>
    </source>
</evidence>
<dbReference type="RefSeq" id="WP_344939161.1">
    <property type="nucleotide sequence ID" value="NZ_BAABDM010000015.1"/>
</dbReference>
<dbReference type="EMBL" id="BAABDM010000015">
    <property type="protein sequence ID" value="GAA4106936.1"/>
    <property type="molecule type" value="Genomic_DNA"/>
</dbReference>
<name>A0ABP7X8N6_9GAMM</name>
<evidence type="ECO:0000256" key="6">
    <source>
        <dbReference type="ARBA" id="ARBA00022741"/>
    </source>
</evidence>
<keyword evidence="7" id="KW-0418">Kinase</keyword>
<evidence type="ECO:0000313" key="14">
    <source>
        <dbReference type="EMBL" id="GAA4106936.1"/>
    </source>
</evidence>
<evidence type="ECO:0000256" key="10">
    <source>
        <dbReference type="ARBA" id="ARBA00029409"/>
    </source>
</evidence>
<dbReference type="EC" id="2.7.6.3" evidence="3"/>
<dbReference type="Pfam" id="PF01288">
    <property type="entry name" value="HPPK"/>
    <property type="match status" value="1"/>
</dbReference>
<evidence type="ECO:0000259" key="13">
    <source>
        <dbReference type="PROSITE" id="PS00794"/>
    </source>
</evidence>
<dbReference type="PANTHER" id="PTHR43071:SF1">
    <property type="entry name" value="2-AMINO-4-HYDROXY-6-HYDROXYMETHYLDIHYDROPTERIDINE PYROPHOSPHOKINASE"/>
    <property type="match status" value="1"/>
</dbReference>
<evidence type="ECO:0000256" key="12">
    <source>
        <dbReference type="ARBA" id="ARBA00033413"/>
    </source>
</evidence>
<dbReference type="Proteomes" id="UP001500392">
    <property type="component" value="Unassembled WGS sequence"/>
</dbReference>
<evidence type="ECO:0000256" key="2">
    <source>
        <dbReference type="ARBA" id="ARBA00005810"/>
    </source>
</evidence>
<keyword evidence="8" id="KW-0067">ATP-binding</keyword>
<accession>A0ABP7X8N6</accession>
<dbReference type="InterPro" id="IPR035907">
    <property type="entry name" value="Hppk_sf"/>
</dbReference>
<dbReference type="Gene3D" id="3.30.70.560">
    <property type="entry name" value="7,8-Dihydro-6-hydroxymethylpterin-pyrophosphokinase HPPK"/>
    <property type="match status" value="1"/>
</dbReference>
<keyword evidence="5" id="KW-0808">Transferase</keyword>
<gene>
    <name evidence="14" type="primary">folK_2</name>
    <name evidence="14" type="ORF">GCM10022414_37750</name>
</gene>
<evidence type="ECO:0000256" key="5">
    <source>
        <dbReference type="ARBA" id="ARBA00022679"/>
    </source>
</evidence>
<dbReference type="NCBIfam" id="TIGR01498">
    <property type="entry name" value="folK"/>
    <property type="match status" value="1"/>
</dbReference>
<keyword evidence="6" id="KW-0547">Nucleotide-binding</keyword>
<dbReference type="SUPFAM" id="SSF55083">
    <property type="entry name" value="6-hydroxymethyl-7,8-dihydropterin pyrophosphokinase, HPPK"/>
    <property type="match status" value="1"/>
</dbReference>
<comment type="pathway">
    <text evidence="1">Cofactor biosynthesis; tetrahydrofolate biosynthesis; 2-amino-4-hydroxy-6-hydroxymethyl-7,8-dihydropteridine diphosphate from 7,8-dihydroneopterin triphosphate: step 4/4.</text>
</comment>
<evidence type="ECO:0000256" key="9">
    <source>
        <dbReference type="ARBA" id="ARBA00022909"/>
    </source>
</evidence>
<evidence type="ECO:0000256" key="1">
    <source>
        <dbReference type="ARBA" id="ARBA00005051"/>
    </source>
</evidence>
<organism evidence="14 15">
    <name type="scientific">Zhongshania borealis</name>
    <dbReference type="NCBI Taxonomy" id="889488"/>
    <lineage>
        <taxon>Bacteria</taxon>
        <taxon>Pseudomonadati</taxon>
        <taxon>Pseudomonadota</taxon>
        <taxon>Gammaproteobacteria</taxon>
        <taxon>Cellvibrionales</taxon>
        <taxon>Spongiibacteraceae</taxon>
        <taxon>Zhongshania</taxon>
    </lineage>
</organism>
<comment type="function">
    <text evidence="10">Catalyzes the transfer of pyrophosphate from adenosine triphosphate (ATP) to 6-hydroxymethyl-7,8-dihydropterin, an enzymatic step in folate biosynthesis pathway.</text>
</comment>
<dbReference type="PROSITE" id="PS00794">
    <property type="entry name" value="HPPK"/>
    <property type="match status" value="1"/>
</dbReference>
<evidence type="ECO:0000256" key="7">
    <source>
        <dbReference type="ARBA" id="ARBA00022777"/>
    </source>
</evidence>
<keyword evidence="15" id="KW-1185">Reference proteome</keyword>
<feature type="domain" description="7,8-dihydro-6-hydroxymethylpterin-pyrophosphokinase" evidence="13">
    <location>
        <begin position="88"/>
        <end position="99"/>
    </location>
</feature>
<evidence type="ECO:0000313" key="15">
    <source>
        <dbReference type="Proteomes" id="UP001500392"/>
    </source>
</evidence>
<comment type="similarity">
    <text evidence="2">Belongs to the HPPK family.</text>
</comment>
<evidence type="ECO:0000256" key="3">
    <source>
        <dbReference type="ARBA" id="ARBA00013253"/>
    </source>
</evidence>
<protein>
    <recommendedName>
        <fullName evidence="4">2-amino-4-hydroxy-6-hydroxymethyldihydropteridine pyrophosphokinase</fullName>
        <ecNumber evidence="3">2.7.6.3</ecNumber>
    </recommendedName>
    <alternativeName>
        <fullName evidence="11">6-hydroxymethyl-7,8-dihydropterin pyrophosphokinase</fullName>
    </alternativeName>
    <alternativeName>
        <fullName evidence="12">7,8-dihydro-6-hydroxymethylpterin-pyrophosphokinase</fullName>
    </alternativeName>
</protein>
<sequence length="167" mass="18481">MIRCYIALGSNLGKPREQLLSALAALRSLADTTLVNCSRFYGSIAVGPGRQDNYVNAVAAIDTTLTAEQLLTALQSIEGQHQRRRDVRWGPRTLDLDLLLYGESTINTDTLCVPHPRMHQRDFVLRPLADIAPVKLLQSKFGGINSATFKDTDDLWVLNDNDQSQSA</sequence>